<evidence type="ECO:0000256" key="1">
    <source>
        <dbReference type="SAM" id="Coils"/>
    </source>
</evidence>
<dbReference type="SUPFAM" id="SSF52047">
    <property type="entry name" value="RNI-like"/>
    <property type="match status" value="1"/>
</dbReference>
<dbReference type="Gene3D" id="1.20.1280.50">
    <property type="match status" value="1"/>
</dbReference>
<accession>A0AAD6VIZ4</accession>
<gene>
    <name evidence="2" type="ORF">GGX14DRAFT_634086</name>
</gene>
<evidence type="ECO:0000313" key="3">
    <source>
        <dbReference type="Proteomes" id="UP001219525"/>
    </source>
</evidence>
<proteinExistence type="predicted"/>
<sequence length="476" mass="53294">MAILCENCGHDPIADQRAALSKLNAELAQFKTHIPALEQKRQAIIDRLNAVVYPVLTLPPEITSRIFVHCLPHHGRVRPSPRSAPLVLTQICGRWRAIALSTGELWTSLDVTANVLRPGRDDLLKTWFSRAKRYPLSWTIRRPGFKQLHNGVSAHIADIIPKVHRLEVIMPEAGFRTLMPVDTSLPLLQCLAAPLSSESLQAVLRCAPLLRELTMWESGPSFIVASKTLLRLELAGGVLHPIPVFVGILKSCPLLSHLKIAADVSVDPNPSPIAFSNLRSLALICGAWALKFVTLPNLTHLEYEDSTTDILQAFLFRSSCIIKSLSCSIPSTPEGVKARLGMFPWVETLELRLTISGGVHMLGEAISCLDPDVTLLVPQLRHITIQSRSPKNIDFLQIIDLLKCRPELRSFRLIRENPLDDRWRPRRTAAAEFEALRLLGLHFSIHFWKPSHRSPNDLYNNKESTEVWPKNAMDPC</sequence>
<keyword evidence="3" id="KW-1185">Reference proteome</keyword>
<dbReference type="EMBL" id="JARJCW010000034">
    <property type="protein sequence ID" value="KAJ7208345.1"/>
    <property type="molecule type" value="Genomic_DNA"/>
</dbReference>
<dbReference type="AlphaFoldDB" id="A0AAD6VIZ4"/>
<keyword evidence="1" id="KW-0175">Coiled coil</keyword>
<organism evidence="2 3">
    <name type="scientific">Mycena pura</name>
    <dbReference type="NCBI Taxonomy" id="153505"/>
    <lineage>
        <taxon>Eukaryota</taxon>
        <taxon>Fungi</taxon>
        <taxon>Dikarya</taxon>
        <taxon>Basidiomycota</taxon>
        <taxon>Agaricomycotina</taxon>
        <taxon>Agaricomycetes</taxon>
        <taxon>Agaricomycetidae</taxon>
        <taxon>Agaricales</taxon>
        <taxon>Marasmiineae</taxon>
        <taxon>Mycenaceae</taxon>
        <taxon>Mycena</taxon>
    </lineage>
</organism>
<dbReference type="InterPro" id="IPR032675">
    <property type="entry name" value="LRR_dom_sf"/>
</dbReference>
<evidence type="ECO:0000313" key="2">
    <source>
        <dbReference type="EMBL" id="KAJ7208345.1"/>
    </source>
</evidence>
<protein>
    <recommendedName>
        <fullName evidence="4">F-box domain-containing protein</fullName>
    </recommendedName>
</protein>
<dbReference type="Proteomes" id="UP001219525">
    <property type="component" value="Unassembled WGS sequence"/>
</dbReference>
<feature type="coiled-coil region" evidence="1">
    <location>
        <begin position="13"/>
        <end position="40"/>
    </location>
</feature>
<dbReference type="Gene3D" id="3.80.10.10">
    <property type="entry name" value="Ribonuclease Inhibitor"/>
    <property type="match status" value="1"/>
</dbReference>
<comment type="caution">
    <text evidence="2">The sequence shown here is derived from an EMBL/GenBank/DDBJ whole genome shotgun (WGS) entry which is preliminary data.</text>
</comment>
<name>A0AAD6VIZ4_9AGAR</name>
<reference evidence="2" key="1">
    <citation type="submission" date="2023-03" db="EMBL/GenBank/DDBJ databases">
        <title>Massive genome expansion in bonnet fungi (Mycena s.s.) driven by repeated elements and novel gene families across ecological guilds.</title>
        <authorList>
            <consortium name="Lawrence Berkeley National Laboratory"/>
            <person name="Harder C.B."/>
            <person name="Miyauchi S."/>
            <person name="Viragh M."/>
            <person name="Kuo A."/>
            <person name="Thoen E."/>
            <person name="Andreopoulos B."/>
            <person name="Lu D."/>
            <person name="Skrede I."/>
            <person name="Drula E."/>
            <person name="Henrissat B."/>
            <person name="Morin E."/>
            <person name="Kohler A."/>
            <person name="Barry K."/>
            <person name="LaButti K."/>
            <person name="Morin E."/>
            <person name="Salamov A."/>
            <person name="Lipzen A."/>
            <person name="Mereny Z."/>
            <person name="Hegedus B."/>
            <person name="Baldrian P."/>
            <person name="Stursova M."/>
            <person name="Weitz H."/>
            <person name="Taylor A."/>
            <person name="Grigoriev I.V."/>
            <person name="Nagy L.G."/>
            <person name="Martin F."/>
            <person name="Kauserud H."/>
        </authorList>
    </citation>
    <scope>NUCLEOTIDE SEQUENCE</scope>
    <source>
        <strain evidence="2">9144</strain>
    </source>
</reference>
<evidence type="ECO:0008006" key="4">
    <source>
        <dbReference type="Google" id="ProtNLM"/>
    </source>
</evidence>